<organism evidence="4 5">
    <name type="scientific">Mediterranea massiliensis</name>
    <dbReference type="NCBI Taxonomy" id="1841865"/>
    <lineage>
        <taxon>Bacteria</taxon>
        <taxon>Pseudomonadati</taxon>
        <taxon>Bacteroidota</taxon>
        <taxon>Bacteroidia</taxon>
        <taxon>Bacteroidales</taxon>
        <taxon>Bacteroidaceae</taxon>
        <taxon>Mediterranea</taxon>
    </lineage>
</organism>
<dbReference type="PRINTS" id="PR00081">
    <property type="entry name" value="GDHRDH"/>
</dbReference>
<dbReference type="GO" id="GO:0016491">
    <property type="term" value="F:oxidoreductase activity"/>
    <property type="evidence" value="ECO:0007669"/>
    <property type="project" value="UniProtKB-KW"/>
</dbReference>
<evidence type="ECO:0000313" key="5">
    <source>
        <dbReference type="Proteomes" id="UP000717835"/>
    </source>
</evidence>
<dbReference type="PANTHER" id="PTHR43618">
    <property type="entry name" value="7-ALPHA-HYDROXYSTEROID DEHYDROGENASE"/>
    <property type="match status" value="1"/>
</dbReference>
<accession>A0A921HZ14</accession>
<keyword evidence="3" id="KW-0560">Oxidoreductase</keyword>
<comment type="caution">
    <text evidence="4">The sequence shown here is derived from an EMBL/GenBank/DDBJ whole genome shotgun (WGS) entry which is preliminary data.</text>
</comment>
<dbReference type="PANTHER" id="PTHR43618:SF8">
    <property type="entry name" value="7ALPHA-HYDROXYSTEROID DEHYDROGENASE"/>
    <property type="match status" value="1"/>
</dbReference>
<dbReference type="Proteomes" id="UP000717835">
    <property type="component" value="Unassembled WGS sequence"/>
</dbReference>
<dbReference type="AlphaFoldDB" id="A0A921HZ14"/>
<dbReference type="PROSITE" id="PS00061">
    <property type="entry name" value="ADH_SHORT"/>
    <property type="match status" value="1"/>
</dbReference>
<reference evidence="4" key="1">
    <citation type="journal article" date="2021" name="PeerJ">
        <title>Extensive microbial diversity within the chicken gut microbiome revealed by metagenomics and culture.</title>
        <authorList>
            <person name="Gilroy R."/>
            <person name="Ravi A."/>
            <person name="Getino M."/>
            <person name="Pursley I."/>
            <person name="Horton D.L."/>
            <person name="Alikhan N.F."/>
            <person name="Baker D."/>
            <person name="Gharbi K."/>
            <person name="Hall N."/>
            <person name="Watson M."/>
            <person name="Adriaenssens E.M."/>
            <person name="Foster-Nyarko E."/>
            <person name="Jarju S."/>
            <person name="Secka A."/>
            <person name="Antonio M."/>
            <person name="Oren A."/>
            <person name="Chaudhuri R.R."/>
            <person name="La Ragione R."/>
            <person name="Hildebrand F."/>
            <person name="Pallen M.J."/>
        </authorList>
    </citation>
    <scope>NUCLEOTIDE SEQUENCE</scope>
    <source>
        <strain evidence="4">CHK55-1828</strain>
    </source>
</reference>
<dbReference type="SUPFAM" id="SSF51735">
    <property type="entry name" value="NAD(P)-binding Rossmann-fold domains"/>
    <property type="match status" value="1"/>
</dbReference>
<dbReference type="Pfam" id="PF13561">
    <property type="entry name" value="adh_short_C2"/>
    <property type="match status" value="1"/>
</dbReference>
<dbReference type="InterPro" id="IPR036291">
    <property type="entry name" value="NAD(P)-bd_dom_sf"/>
</dbReference>
<dbReference type="InterPro" id="IPR002347">
    <property type="entry name" value="SDR_fam"/>
</dbReference>
<evidence type="ECO:0000256" key="3">
    <source>
        <dbReference type="ARBA" id="ARBA00023002"/>
    </source>
</evidence>
<dbReference type="OrthoDB" id="9788235at2"/>
<proteinExistence type="inferred from homology"/>
<keyword evidence="2" id="KW-0521">NADP</keyword>
<dbReference type="Gene3D" id="3.40.50.720">
    <property type="entry name" value="NAD(P)-binding Rossmann-like Domain"/>
    <property type="match status" value="1"/>
</dbReference>
<dbReference type="InterPro" id="IPR052178">
    <property type="entry name" value="Sec_Metab_Biosynth_SDR"/>
</dbReference>
<protein>
    <submittedName>
        <fullName evidence="4">SDR family oxidoreductase</fullName>
    </submittedName>
</protein>
<dbReference type="RefSeq" id="WP_022020667.1">
    <property type="nucleotide sequence ID" value="NZ_DYVX01000062.1"/>
</dbReference>
<evidence type="ECO:0000256" key="1">
    <source>
        <dbReference type="ARBA" id="ARBA00006484"/>
    </source>
</evidence>
<dbReference type="InterPro" id="IPR020904">
    <property type="entry name" value="Sc_DH/Rdtase_CS"/>
</dbReference>
<reference evidence="4" key="2">
    <citation type="submission" date="2021-09" db="EMBL/GenBank/DDBJ databases">
        <authorList>
            <person name="Gilroy R."/>
        </authorList>
    </citation>
    <scope>NUCLEOTIDE SEQUENCE</scope>
    <source>
        <strain evidence="4">CHK55-1828</strain>
    </source>
</reference>
<comment type="similarity">
    <text evidence="1">Belongs to the short-chain dehydrogenases/reductases (SDR) family.</text>
</comment>
<evidence type="ECO:0000256" key="2">
    <source>
        <dbReference type="ARBA" id="ARBA00022857"/>
    </source>
</evidence>
<name>A0A921HZ14_9BACT</name>
<dbReference type="EMBL" id="DYVX01000062">
    <property type="protein sequence ID" value="HJF92287.1"/>
    <property type="molecule type" value="Genomic_DNA"/>
</dbReference>
<sequence length="250" mass="27068">MKFNHKVCVLTGGAAGIGRCLAESFCAEGARVYAIDKDPAPSSSAGIRYYQGNISEQAVIDAFVDWVLQQEKHVDILVNNACLTKGGILSGCTYEDFLYVQRVGVAAPFWLASRLKPYFAPRASIVNLSSTRAFQSQADTESYSAAKGGITSLTHALAVSLSGIARVNSVAPGWIETARFHTEAPIPSYSTADLQQHPSGRVGEPEDIVRAVFFLCDDRNSFVNGINLTVDGGMSHLMVYHNDEGWTLDR</sequence>
<evidence type="ECO:0000313" key="4">
    <source>
        <dbReference type="EMBL" id="HJF92287.1"/>
    </source>
</evidence>
<dbReference type="PRINTS" id="PR00080">
    <property type="entry name" value="SDRFAMILY"/>
</dbReference>
<gene>
    <name evidence="4" type="ORF">K8W02_07880</name>
</gene>